<sequence length="480" mass="51665">MRYSGFLTLMSLWLAEDSQASAAMSTTNLLSILSRGNWSTGTVLSAPGSTDFTDATARWDVYRPPNYAAALSIHSEQDLITAVKLSTANNISFLATGGRHGYSITFGNLQNGLALDLSPLDTVAVDAAAGTLTIGPGVTFGDVMDPVYEAGYQIQTGTCTCVEMIGATIGGGIGRLQGTYGLVIDGLLSARVVTAAGEVLEVSENFNADLFWGIRGAGANLGILTSATYQLHPLTGNYTSIDLIFPASRNVTYFTALENFNTSAHWAIETEILYNADINGPEIIASYVYEGDQEEALKLLAPILDVGPSFINVTEVPWNELSAIAAFATDAEVCENGSIYDIYGVNLRTLTAATWIETEGQSSSVVFESWANEAVVAVADEKTAYPWRDTTTYVMLQFVWSTSDSSVEAPSIAMAQKVRDTLIETSGYDDLAVYVNYANGDEALEEMYGARKLPRLAELKKKYDPSNVFRYSNPLPTAYS</sequence>
<gene>
    <name evidence="1" type="ORF">BO66DRAFT_435548</name>
</gene>
<dbReference type="Proteomes" id="UP000249661">
    <property type="component" value="Unassembled WGS sequence"/>
</dbReference>
<accession>A0ACD1HI70</accession>
<protein>
    <submittedName>
        <fullName evidence="1">FAD-binding domain-containing protein</fullName>
    </submittedName>
</protein>
<evidence type="ECO:0000313" key="1">
    <source>
        <dbReference type="EMBL" id="RAH73105.1"/>
    </source>
</evidence>
<evidence type="ECO:0000313" key="2">
    <source>
        <dbReference type="Proteomes" id="UP000249661"/>
    </source>
</evidence>
<proteinExistence type="predicted"/>
<dbReference type="EMBL" id="KZ824940">
    <property type="protein sequence ID" value="RAH73105.1"/>
    <property type="molecule type" value="Genomic_DNA"/>
</dbReference>
<reference evidence="1" key="1">
    <citation type="submission" date="2018-02" db="EMBL/GenBank/DDBJ databases">
        <title>The genomes of Aspergillus section Nigri reveals drivers in fungal speciation.</title>
        <authorList>
            <consortium name="DOE Joint Genome Institute"/>
            <person name="Vesth T.C."/>
            <person name="Nybo J."/>
            <person name="Theobald S."/>
            <person name="Brandl J."/>
            <person name="Frisvad J.C."/>
            <person name="Nielsen K.F."/>
            <person name="Lyhne E.K."/>
            <person name="Kogle M.E."/>
            <person name="Kuo A."/>
            <person name="Riley R."/>
            <person name="Clum A."/>
            <person name="Nolan M."/>
            <person name="Lipzen A."/>
            <person name="Salamov A."/>
            <person name="Henrissat B."/>
            <person name="Wiebenga A."/>
            <person name="De vries R.P."/>
            <person name="Grigoriev I.V."/>
            <person name="Mortensen U.H."/>
            <person name="Andersen M.R."/>
            <person name="Baker S.E."/>
        </authorList>
    </citation>
    <scope>NUCLEOTIDE SEQUENCE</scope>
    <source>
        <strain evidence="1">CBS 121060</strain>
    </source>
</reference>
<keyword evidence="2" id="KW-1185">Reference proteome</keyword>
<organism evidence="1 2">
    <name type="scientific">Aspergillus aculeatinus CBS 121060</name>
    <dbReference type="NCBI Taxonomy" id="1448322"/>
    <lineage>
        <taxon>Eukaryota</taxon>
        <taxon>Fungi</taxon>
        <taxon>Dikarya</taxon>
        <taxon>Ascomycota</taxon>
        <taxon>Pezizomycotina</taxon>
        <taxon>Eurotiomycetes</taxon>
        <taxon>Eurotiomycetidae</taxon>
        <taxon>Eurotiales</taxon>
        <taxon>Aspergillaceae</taxon>
        <taxon>Aspergillus</taxon>
        <taxon>Aspergillus subgen. Circumdati</taxon>
    </lineage>
</organism>
<name>A0ACD1HI70_9EURO</name>